<dbReference type="EMBL" id="JAUSVO010000007">
    <property type="protein sequence ID" value="MDQ0440263.1"/>
    <property type="molecule type" value="Genomic_DNA"/>
</dbReference>
<comment type="caution">
    <text evidence="2">The sequence shown here is derived from an EMBL/GenBank/DDBJ whole genome shotgun (WGS) entry which is preliminary data.</text>
</comment>
<protein>
    <submittedName>
        <fullName evidence="2">Uncharacterized protein</fullName>
    </submittedName>
</protein>
<sequence length="59" mass="6582">MAVILAFSTAGRRRARPVRSGERRGEIVFFSGVRIDRSPTRTDPPSPKQTRAPKPGRSF</sequence>
<evidence type="ECO:0000313" key="3">
    <source>
        <dbReference type="Proteomes" id="UP001241603"/>
    </source>
</evidence>
<dbReference type="RefSeq" id="WP_266351127.1">
    <property type="nucleotide sequence ID" value="NZ_JAPKNG010000007.1"/>
</dbReference>
<evidence type="ECO:0000256" key="1">
    <source>
        <dbReference type="SAM" id="MobiDB-lite"/>
    </source>
</evidence>
<gene>
    <name evidence="2" type="ORF">QO014_004676</name>
</gene>
<feature type="region of interest" description="Disordered" evidence="1">
    <location>
        <begin position="34"/>
        <end position="59"/>
    </location>
</feature>
<organism evidence="2 3">
    <name type="scientific">Kaistia dalseonensis</name>
    <dbReference type="NCBI Taxonomy" id="410840"/>
    <lineage>
        <taxon>Bacteria</taxon>
        <taxon>Pseudomonadati</taxon>
        <taxon>Pseudomonadota</taxon>
        <taxon>Alphaproteobacteria</taxon>
        <taxon>Hyphomicrobiales</taxon>
        <taxon>Kaistiaceae</taxon>
        <taxon>Kaistia</taxon>
    </lineage>
</organism>
<accession>A0ABU0HEI3</accession>
<dbReference type="Proteomes" id="UP001241603">
    <property type="component" value="Unassembled WGS sequence"/>
</dbReference>
<proteinExistence type="predicted"/>
<name>A0ABU0HEI3_9HYPH</name>
<reference evidence="2 3" key="1">
    <citation type="submission" date="2023-07" db="EMBL/GenBank/DDBJ databases">
        <title>Genomic Encyclopedia of Type Strains, Phase IV (KMG-IV): sequencing the most valuable type-strain genomes for metagenomic binning, comparative biology and taxonomic classification.</title>
        <authorList>
            <person name="Goeker M."/>
        </authorList>
    </citation>
    <scope>NUCLEOTIDE SEQUENCE [LARGE SCALE GENOMIC DNA]</scope>
    <source>
        <strain evidence="2 3">B6-8</strain>
    </source>
</reference>
<evidence type="ECO:0000313" key="2">
    <source>
        <dbReference type="EMBL" id="MDQ0440263.1"/>
    </source>
</evidence>
<keyword evidence="3" id="KW-1185">Reference proteome</keyword>